<feature type="non-terminal residue" evidence="2">
    <location>
        <position position="1"/>
    </location>
</feature>
<dbReference type="Gene3D" id="3.40.50.880">
    <property type="match status" value="1"/>
</dbReference>
<dbReference type="InterPro" id="IPR029062">
    <property type="entry name" value="Class_I_gatase-like"/>
</dbReference>
<evidence type="ECO:0000259" key="1">
    <source>
        <dbReference type="Pfam" id="PF06283"/>
    </source>
</evidence>
<name>A0A382LXW7_9ZZZZ</name>
<dbReference type="Pfam" id="PF06283">
    <property type="entry name" value="ThuA"/>
    <property type="match status" value="1"/>
</dbReference>
<reference evidence="2" key="1">
    <citation type="submission" date="2018-05" db="EMBL/GenBank/DDBJ databases">
        <authorList>
            <person name="Lanie J.A."/>
            <person name="Ng W.-L."/>
            <person name="Kazmierczak K.M."/>
            <person name="Andrzejewski T.M."/>
            <person name="Davidsen T.M."/>
            <person name="Wayne K.J."/>
            <person name="Tettelin H."/>
            <person name="Glass J.I."/>
            <person name="Rusch D."/>
            <person name="Podicherti R."/>
            <person name="Tsui H.-C.T."/>
            <person name="Winkler M.E."/>
        </authorList>
    </citation>
    <scope>NUCLEOTIDE SEQUENCE</scope>
</reference>
<organism evidence="2">
    <name type="scientific">marine metagenome</name>
    <dbReference type="NCBI Taxonomy" id="408172"/>
    <lineage>
        <taxon>unclassified sequences</taxon>
        <taxon>metagenomes</taxon>
        <taxon>ecological metagenomes</taxon>
    </lineage>
</organism>
<accession>A0A382LXW7</accession>
<gene>
    <name evidence="2" type="ORF">METZ01_LOCUS294284</name>
</gene>
<proteinExistence type="predicted"/>
<evidence type="ECO:0000313" key="2">
    <source>
        <dbReference type="EMBL" id="SVC41430.1"/>
    </source>
</evidence>
<feature type="domain" description="ThuA-like" evidence="1">
    <location>
        <begin position="1"/>
        <end position="134"/>
    </location>
</feature>
<protein>
    <recommendedName>
        <fullName evidence="1">ThuA-like domain-containing protein</fullName>
    </recommendedName>
</protein>
<dbReference type="InterPro" id="IPR029010">
    <property type="entry name" value="ThuA-like"/>
</dbReference>
<dbReference type="AlphaFoldDB" id="A0A382LXW7"/>
<sequence length="156" mass="17778">GLVVYHWGMGAKKVEHVGPFLKFFGGCHGGPDRKYTVVKEAKFQVASPKHPVMAGIKPFEIPFEEFYYKLKVPKAPKNWRALVQVPIEGNAETVGWAWERSDGGRSVGYSGLHFHVNWRHRQYQRLIAQAVLWTLKLPVPKDGFKVKLDPKALELK</sequence>
<dbReference type="EMBL" id="UINC01089933">
    <property type="protein sequence ID" value="SVC41430.1"/>
    <property type="molecule type" value="Genomic_DNA"/>
</dbReference>
<dbReference type="SUPFAM" id="SSF52317">
    <property type="entry name" value="Class I glutamine amidotransferase-like"/>
    <property type="match status" value="1"/>
</dbReference>